<reference evidence="2" key="1">
    <citation type="submission" date="2018-10" db="EMBL/GenBank/DDBJ databases">
        <title>Effector identification in a new, highly contiguous assembly of the strawberry crown rot pathogen Phytophthora cactorum.</title>
        <authorList>
            <person name="Armitage A.D."/>
            <person name="Nellist C.F."/>
            <person name="Bates H."/>
            <person name="Vickerstaff R.J."/>
            <person name="Harrison R.J."/>
        </authorList>
    </citation>
    <scope>NUCLEOTIDE SEQUENCE</scope>
    <source>
        <strain evidence="2">P415</strain>
    </source>
</reference>
<dbReference type="Proteomes" id="UP000697107">
    <property type="component" value="Unassembled WGS sequence"/>
</dbReference>
<dbReference type="EMBL" id="RCML01001157">
    <property type="protein sequence ID" value="KAG2964952.1"/>
    <property type="molecule type" value="Genomic_DNA"/>
</dbReference>
<feature type="region of interest" description="Disordered" evidence="1">
    <location>
        <begin position="61"/>
        <end position="96"/>
    </location>
</feature>
<organism evidence="2 3">
    <name type="scientific">Phytophthora cactorum</name>
    <dbReference type="NCBI Taxonomy" id="29920"/>
    <lineage>
        <taxon>Eukaryota</taxon>
        <taxon>Sar</taxon>
        <taxon>Stramenopiles</taxon>
        <taxon>Oomycota</taxon>
        <taxon>Peronosporomycetes</taxon>
        <taxon>Peronosporales</taxon>
        <taxon>Peronosporaceae</taxon>
        <taxon>Phytophthora</taxon>
    </lineage>
</organism>
<feature type="compositionally biased region" description="Low complexity" evidence="1">
    <location>
        <begin position="61"/>
        <end position="90"/>
    </location>
</feature>
<evidence type="ECO:0000313" key="3">
    <source>
        <dbReference type="Proteomes" id="UP000697107"/>
    </source>
</evidence>
<evidence type="ECO:0000256" key="1">
    <source>
        <dbReference type="SAM" id="MobiDB-lite"/>
    </source>
</evidence>
<dbReference type="AlphaFoldDB" id="A0A8T1F3X2"/>
<comment type="caution">
    <text evidence="2">The sequence shown here is derived from an EMBL/GenBank/DDBJ whole genome shotgun (WGS) entry which is preliminary data.</text>
</comment>
<name>A0A8T1F3X2_9STRA</name>
<accession>A0A8T1F3X2</accession>
<sequence>MPIHCGIPSKQAMHESQLCSNCYHVSDQQQHQIPGGSAKTFGYPTSSTLAVCALTSSKSRAKSTPVSSSSTTNSAPTPTSSSTSSRAKSTPVFSSCSRAKSTEGRCRQIDFRNQRVNSTLAAGITTEARFKKYAARDSSFFYRYFYQGVVVKRLLSAEGPCHFQFKLRQQMARRHVDARTLSYSRFIQCFAATAGYSEEEREAVLLEKSTHLNEAIAQRRFVSNFVKEYTALHAPQQVLPNEIIPDTTDDVAAVDEVDIDDDERATKKVYCRVQILAEDYGGGISMPYYGICRPSADYFNSNLMIQNFVIADVSNGQYNVYFYDERSTSVSRPVDDLLMK</sequence>
<proteinExistence type="predicted"/>
<protein>
    <submittedName>
        <fullName evidence="2">Uncharacterized protein</fullName>
    </submittedName>
</protein>
<evidence type="ECO:0000313" key="2">
    <source>
        <dbReference type="EMBL" id="KAG2964952.1"/>
    </source>
</evidence>
<gene>
    <name evidence="2" type="ORF">PC118_g20019</name>
</gene>